<comment type="pathway">
    <text evidence="4">Amino-acid biosynthesis; L-phenylalanine biosynthesis; phenylpyruvate from prephenate: step 1/1.</text>
</comment>
<dbReference type="PANTHER" id="PTHR21022:SF19">
    <property type="entry name" value="PREPHENATE DEHYDRATASE-RELATED"/>
    <property type="match status" value="1"/>
</dbReference>
<dbReference type="NCBIfam" id="NF008865">
    <property type="entry name" value="PRK11898.1"/>
    <property type="match status" value="1"/>
</dbReference>
<dbReference type="AlphaFoldDB" id="A0A5Q2QGC6"/>
<dbReference type="InterPro" id="IPR001086">
    <property type="entry name" value="Preph_deHydtase"/>
</dbReference>
<keyword evidence="9" id="KW-0963">Cytoplasm</keyword>
<dbReference type="Gene3D" id="1.20.59.10">
    <property type="entry name" value="Chorismate mutase"/>
    <property type="match status" value="1"/>
</dbReference>
<dbReference type="Proteomes" id="UP000388235">
    <property type="component" value="Chromosome"/>
</dbReference>
<evidence type="ECO:0000256" key="8">
    <source>
        <dbReference type="ARBA" id="ARBA00014401"/>
    </source>
</evidence>
<dbReference type="OrthoDB" id="9802281at2"/>
<dbReference type="FunFam" id="3.40.190.10:FF:000029">
    <property type="entry name" value="Chorismate mutase/Prephenate dehydratase"/>
    <property type="match status" value="1"/>
</dbReference>
<keyword evidence="14 24" id="KW-0456">Lyase</keyword>
<dbReference type="SUPFAM" id="SSF55021">
    <property type="entry name" value="ACT-like"/>
    <property type="match status" value="1"/>
</dbReference>
<dbReference type="SUPFAM" id="SSF48600">
    <property type="entry name" value="Chorismate mutase II"/>
    <property type="match status" value="1"/>
</dbReference>
<dbReference type="EC" id="4.2.1.51" evidence="7"/>
<reference evidence="24 25" key="1">
    <citation type="submission" date="2019-11" db="EMBL/GenBank/DDBJ databases">
        <authorList>
            <person name="Khan S.A."/>
            <person name="Jeon C.O."/>
            <person name="Chun B.H."/>
        </authorList>
    </citation>
    <scope>NUCLEOTIDE SEQUENCE [LARGE SCALE GENOMIC DNA]</scope>
    <source>
        <strain evidence="24 25">IMCC 1097</strain>
    </source>
</reference>
<comment type="pathway">
    <text evidence="5">Metabolic intermediate biosynthesis; prephenate biosynthesis; prephenate from chorismate: step 1/1.</text>
</comment>
<dbReference type="PIRSF" id="PIRSF001500">
    <property type="entry name" value="Chor_mut_pdt_Ppr"/>
    <property type="match status" value="1"/>
</dbReference>
<evidence type="ECO:0000256" key="17">
    <source>
        <dbReference type="ARBA" id="ARBA00031520"/>
    </source>
</evidence>
<dbReference type="InterPro" id="IPR036263">
    <property type="entry name" value="Chorismate_II_sf"/>
</dbReference>
<keyword evidence="13" id="KW-0413">Isomerase</keyword>
<dbReference type="GO" id="GO:0004106">
    <property type="term" value="F:chorismate mutase activity"/>
    <property type="evidence" value="ECO:0007669"/>
    <property type="project" value="UniProtKB-EC"/>
</dbReference>
<evidence type="ECO:0000256" key="14">
    <source>
        <dbReference type="ARBA" id="ARBA00023239"/>
    </source>
</evidence>
<evidence type="ECO:0000256" key="5">
    <source>
        <dbReference type="ARBA" id="ARBA00004817"/>
    </source>
</evidence>
<comment type="subcellular location">
    <subcellularLocation>
        <location evidence="3">Cytoplasm</location>
    </subcellularLocation>
</comment>
<dbReference type="PROSITE" id="PS00857">
    <property type="entry name" value="PREPHENATE_DEHYDR_1"/>
    <property type="match status" value="1"/>
</dbReference>
<name>A0A5Q2QGC6_9GAMM</name>
<feature type="site" description="Essential for prephenate dehydratase activity" evidence="19">
    <location>
        <position position="264"/>
    </location>
</feature>
<dbReference type="PROSITE" id="PS51168">
    <property type="entry name" value="CHORISMATE_MUT_2"/>
    <property type="match status" value="1"/>
</dbReference>
<dbReference type="PANTHER" id="PTHR21022">
    <property type="entry name" value="PREPHENATE DEHYDRATASE P PROTEIN"/>
    <property type="match status" value="1"/>
</dbReference>
<evidence type="ECO:0000256" key="13">
    <source>
        <dbReference type="ARBA" id="ARBA00023235"/>
    </source>
</evidence>
<gene>
    <name evidence="24" type="primary">pheA</name>
    <name evidence="24" type="ORF">GH975_05480</name>
</gene>
<keyword evidence="11" id="KW-0057">Aromatic amino acid biosynthesis</keyword>
<dbReference type="InterPro" id="IPR008242">
    <property type="entry name" value="Chor_mutase/pphenate_deHydtase"/>
</dbReference>
<dbReference type="Gene3D" id="3.30.70.260">
    <property type="match status" value="1"/>
</dbReference>
<accession>A0A5Q2QGC6</accession>
<dbReference type="KEGG" id="llp:GH975_05480"/>
<evidence type="ECO:0000256" key="2">
    <source>
        <dbReference type="ARBA" id="ARBA00002364"/>
    </source>
</evidence>
<dbReference type="InterPro" id="IPR002912">
    <property type="entry name" value="ACT_dom"/>
</dbReference>
<dbReference type="Pfam" id="PF01817">
    <property type="entry name" value="CM_2"/>
    <property type="match status" value="1"/>
</dbReference>
<dbReference type="GO" id="GO:0046417">
    <property type="term" value="P:chorismate metabolic process"/>
    <property type="evidence" value="ECO:0007669"/>
    <property type="project" value="InterPro"/>
</dbReference>
<feature type="domain" description="Prephenate dehydratase" evidence="22">
    <location>
        <begin position="91"/>
        <end position="271"/>
    </location>
</feature>
<dbReference type="InterPro" id="IPR002701">
    <property type="entry name" value="CM_II_prokaryot"/>
</dbReference>
<organism evidence="24 25">
    <name type="scientific">Litorivicinus lipolyticus</name>
    <dbReference type="NCBI Taxonomy" id="418701"/>
    <lineage>
        <taxon>Bacteria</taxon>
        <taxon>Pseudomonadati</taxon>
        <taxon>Pseudomonadota</taxon>
        <taxon>Gammaproteobacteria</taxon>
        <taxon>Oceanospirillales</taxon>
        <taxon>Litorivicinaceae</taxon>
        <taxon>Litorivicinus</taxon>
    </lineage>
</organism>
<evidence type="ECO:0000256" key="1">
    <source>
        <dbReference type="ARBA" id="ARBA00000824"/>
    </source>
</evidence>
<feature type="domain" description="ACT" evidence="23">
    <location>
        <begin position="283"/>
        <end position="360"/>
    </location>
</feature>
<evidence type="ECO:0000256" key="9">
    <source>
        <dbReference type="ARBA" id="ARBA00022490"/>
    </source>
</evidence>
<dbReference type="InterPro" id="IPR018528">
    <property type="entry name" value="Preph_deHydtase_CS"/>
</dbReference>
<dbReference type="FunFam" id="3.30.70.260:FF:000012">
    <property type="entry name" value="Prephenate dehydratase"/>
    <property type="match status" value="1"/>
</dbReference>
<dbReference type="NCBIfam" id="TIGR01807">
    <property type="entry name" value="CM_P2"/>
    <property type="match status" value="1"/>
</dbReference>
<evidence type="ECO:0000256" key="7">
    <source>
        <dbReference type="ARBA" id="ARBA00013147"/>
    </source>
</evidence>
<dbReference type="InterPro" id="IPR036979">
    <property type="entry name" value="CM_dom_sf"/>
</dbReference>
<dbReference type="GO" id="GO:0009094">
    <property type="term" value="P:L-phenylalanine biosynthetic process"/>
    <property type="evidence" value="ECO:0007669"/>
    <property type="project" value="UniProtKB-UniPathway"/>
</dbReference>
<evidence type="ECO:0000256" key="4">
    <source>
        <dbReference type="ARBA" id="ARBA00004741"/>
    </source>
</evidence>
<evidence type="ECO:0000256" key="10">
    <source>
        <dbReference type="ARBA" id="ARBA00022605"/>
    </source>
</evidence>
<feature type="domain" description="Chorismate mutase" evidence="21">
    <location>
        <begin position="1"/>
        <end position="91"/>
    </location>
</feature>
<dbReference type="Pfam" id="PF00800">
    <property type="entry name" value="PDT"/>
    <property type="match status" value="1"/>
</dbReference>
<dbReference type="SMART" id="SM00830">
    <property type="entry name" value="CM_2"/>
    <property type="match status" value="1"/>
</dbReference>
<dbReference type="RefSeq" id="WP_153713559.1">
    <property type="nucleotide sequence ID" value="NZ_CP045871.1"/>
</dbReference>
<keyword evidence="15" id="KW-0511">Multifunctional enzyme</keyword>
<dbReference type="UniPathway" id="UPA00120">
    <property type="reaction ID" value="UER00203"/>
</dbReference>
<dbReference type="UniPathway" id="UPA00121">
    <property type="reaction ID" value="UER00345"/>
</dbReference>
<evidence type="ECO:0000256" key="11">
    <source>
        <dbReference type="ARBA" id="ARBA00023141"/>
    </source>
</evidence>
<protein>
    <recommendedName>
        <fullName evidence="8">Bifunctional chorismate mutase/prephenate dehydratase</fullName>
        <ecNumber evidence="7">4.2.1.51</ecNumber>
        <ecNumber evidence="6">5.4.99.5</ecNumber>
    </recommendedName>
    <alternativeName>
        <fullName evidence="17">Chorismate mutase-prephenate dehydratase</fullName>
    </alternativeName>
    <alternativeName>
        <fullName evidence="16">p-protein</fullName>
    </alternativeName>
</protein>
<comment type="catalytic activity">
    <reaction evidence="1">
        <text>chorismate = prephenate</text>
        <dbReference type="Rhea" id="RHEA:13897"/>
        <dbReference type="ChEBI" id="CHEBI:29748"/>
        <dbReference type="ChEBI" id="CHEBI:29934"/>
        <dbReference type="EC" id="5.4.99.5"/>
    </reaction>
</comment>
<evidence type="ECO:0000259" key="21">
    <source>
        <dbReference type="PROSITE" id="PS51168"/>
    </source>
</evidence>
<dbReference type="SUPFAM" id="SSF53850">
    <property type="entry name" value="Periplasmic binding protein-like II"/>
    <property type="match status" value="1"/>
</dbReference>
<evidence type="ECO:0000256" key="16">
    <source>
        <dbReference type="ARBA" id="ARBA00031175"/>
    </source>
</evidence>
<comment type="catalytic activity">
    <reaction evidence="18">
        <text>prephenate + H(+) = 3-phenylpyruvate + CO2 + H2O</text>
        <dbReference type="Rhea" id="RHEA:21648"/>
        <dbReference type="ChEBI" id="CHEBI:15377"/>
        <dbReference type="ChEBI" id="CHEBI:15378"/>
        <dbReference type="ChEBI" id="CHEBI:16526"/>
        <dbReference type="ChEBI" id="CHEBI:18005"/>
        <dbReference type="ChEBI" id="CHEBI:29934"/>
        <dbReference type="EC" id="4.2.1.51"/>
    </reaction>
</comment>
<proteinExistence type="predicted"/>
<evidence type="ECO:0000259" key="22">
    <source>
        <dbReference type="PROSITE" id="PS51171"/>
    </source>
</evidence>
<dbReference type="Pfam" id="PF01842">
    <property type="entry name" value="ACT"/>
    <property type="match status" value="1"/>
</dbReference>
<evidence type="ECO:0000256" key="18">
    <source>
        <dbReference type="ARBA" id="ARBA00047848"/>
    </source>
</evidence>
<evidence type="ECO:0000256" key="19">
    <source>
        <dbReference type="PIRSR" id="PIRSR001500-2"/>
    </source>
</evidence>
<keyword evidence="25" id="KW-1185">Reference proteome</keyword>
<feature type="coiled-coil region" evidence="20">
    <location>
        <begin position="3"/>
        <end position="37"/>
    </location>
</feature>
<dbReference type="Gene3D" id="3.40.190.10">
    <property type="entry name" value="Periplasmic binding protein-like II"/>
    <property type="match status" value="2"/>
</dbReference>
<dbReference type="CDD" id="cd13630">
    <property type="entry name" value="PBP2_PDT_1"/>
    <property type="match status" value="1"/>
</dbReference>
<evidence type="ECO:0000256" key="20">
    <source>
        <dbReference type="SAM" id="Coils"/>
    </source>
</evidence>
<dbReference type="EMBL" id="CP045871">
    <property type="protein sequence ID" value="QGG80055.1"/>
    <property type="molecule type" value="Genomic_DNA"/>
</dbReference>
<dbReference type="PROSITE" id="PS00858">
    <property type="entry name" value="PREPHENATE_DEHYDR_2"/>
    <property type="match status" value="1"/>
</dbReference>
<dbReference type="GO" id="GO:0004664">
    <property type="term" value="F:prephenate dehydratase activity"/>
    <property type="evidence" value="ECO:0007669"/>
    <property type="project" value="UniProtKB-EC"/>
</dbReference>
<dbReference type="PROSITE" id="PS51671">
    <property type="entry name" value="ACT"/>
    <property type="match status" value="1"/>
</dbReference>
<dbReference type="InterPro" id="IPR010957">
    <property type="entry name" value="G/b/e-P-prot_chorismate_mutase"/>
</dbReference>
<dbReference type="PROSITE" id="PS51171">
    <property type="entry name" value="PREPHENATE_DEHYDR_3"/>
    <property type="match status" value="1"/>
</dbReference>
<keyword evidence="20" id="KW-0175">Coiled coil</keyword>
<evidence type="ECO:0000256" key="15">
    <source>
        <dbReference type="ARBA" id="ARBA00023268"/>
    </source>
</evidence>
<evidence type="ECO:0000256" key="6">
    <source>
        <dbReference type="ARBA" id="ARBA00012404"/>
    </source>
</evidence>
<dbReference type="GO" id="GO:0005737">
    <property type="term" value="C:cytoplasm"/>
    <property type="evidence" value="ECO:0007669"/>
    <property type="project" value="UniProtKB-SubCell"/>
</dbReference>
<evidence type="ECO:0000313" key="24">
    <source>
        <dbReference type="EMBL" id="QGG80055.1"/>
    </source>
</evidence>
<evidence type="ECO:0000256" key="3">
    <source>
        <dbReference type="ARBA" id="ARBA00004496"/>
    </source>
</evidence>
<keyword evidence="12" id="KW-0584">Phenylalanine biosynthesis</keyword>
<evidence type="ECO:0000313" key="25">
    <source>
        <dbReference type="Proteomes" id="UP000388235"/>
    </source>
</evidence>
<sequence length="364" mass="40446">MNLDQLRQGIDDVDLQIQRLIERRAELAQQVGRVKKADSNDQPVVFYRPDREALVLREVIDRAQGDLPPKRIARIFREIMSACLALEEPTRIAFLGPEGTFTEAAAQKHFGSAGRPAPQTTIRDVFREVEAGSAHYGVVPVENSTEGVVSHTLDCFINSPLKICGEVEMPIHHNLMAAGAIDVRAITQVFSHQQSLAQCRQWLDANIPQATRTAVTSNAEAARMIAEDMPAGEVWVAIGGDMAAARYDLEFVARRIEDEPDNSTRFLVIGSIEPGPTGDDKTSIIVSLENQPGALYGLLEPFKDRNIDMTRLESRPARMATWAYVFYLDFNGHQQDPEVAALLDDLREQCLELQILGSYPRAVL</sequence>
<dbReference type="InterPro" id="IPR045865">
    <property type="entry name" value="ACT-like_dom_sf"/>
</dbReference>
<dbReference type="CDD" id="cd04905">
    <property type="entry name" value="ACT_CM-PDT"/>
    <property type="match status" value="1"/>
</dbReference>
<dbReference type="EC" id="5.4.99.5" evidence="6"/>
<evidence type="ECO:0000259" key="23">
    <source>
        <dbReference type="PROSITE" id="PS51671"/>
    </source>
</evidence>
<evidence type="ECO:0000256" key="12">
    <source>
        <dbReference type="ARBA" id="ARBA00023222"/>
    </source>
</evidence>
<keyword evidence="10" id="KW-0028">Amino-acid biosynthesis</keyword>
<comment type="function">
    <text evidence="2">Catalyzes the Claisen rearrangement of chorismate to prephenate and the decarboxylation/dehydration of prephenate to phenylpyruvate.</text>
</comment>